<evidence type="ECO:0000256" key="1">
    <source>
        <dbReference type="ARBA" id="ARBA00004953"/>
    </source>
</evidence>
<evidence type="ECO:0000313" key="7">
    <source>
        <dbReference type="EMBL" id="AJQ92170.1"/>
    </source>
</evidence>
<dbReference type="Gene3D" id="3.40.1010.10">
    <property type="entry name" value="Cobalt-precorrin-4 Transmethylase, Domain 1"/>
    <property type="match status" value="1"/>
</dbReference>
<dbReference type="InterPro" id="IPR050714">
    <property type="entry name" value="Cobalamin_biosynth_MTase"/>
</dbReference>
<dbReference type="InterPro" id="IPR029063">
    <property type="entry name" value="SAM-dependent_MTases_sf"/>
</dbReference>
<evidence type="ECO:0000259" key="6">
    <source>
        <dbReference type="Pfam" id="PF00590"/>
    </source>
</evidence>
<dbReference type="HOGENOM" id="CLU_031955_1_2_6"/>
<evidence type="ECO:0000256" key="2">
    <source>
        <dbReference type="ARBA" id="ARBA00022573"/>
    </source>
</evidence>
<dbReference type="SUPFAM" id="SSF53335">
    <property type="entry name" value="S-adenosyl-L-methionine-dependent methyltransferases"/>
    <property type="match status" value="1"/>
</dbReference>
<dbReference type="PANTHER" id="PTHR43182:SF1">
    <property type="entry name" value="COBALT-PRECORRIN-7 C(5)-METHYLTRANSFERASE"/>
    <property type="match status" value="1"/>
</dbReference>
<dbReference type="Gene3D" id="3.40.50.150">
    <property type="entry name" value="Vaccinia Virus protein VP39"/>
    <property type="match status" value="1"/>
</dbReference>
<dbReference type="InterPro" id="IPR000878">
    <property type="entry name" value="4pyrrol_Mease"/>
</dbReference>
<keyword evidence="4 7" id="KW-0808">Transferase</keyword>
<protein>
    <submittedName>
        <fullName evidence="7">Precorrin-6B methylase 1</fullName>
        <ecNumber evidence="7">2.1.1.-</ecNumber>
    </submittedName>
</protein>
<dbReference type="InterPro" id="IPR035996">
    <property type="entry name" value="4pyrrol_Methylase_sf"/>
</dbReference>
<keyword evidence="3 7" id="KW-0489">Methyltransferase</keyword>
<dbReference type="NCBIfam" id="TIGR02467">
    <property type="entry name" value="CbiE"/>
    <property type="match status" value="1"/>
</dbReference>
<dbReference type="PANTHER" id="PTHR43182">
    <property type="entry name" value="COBALT-PRECORRIN-6B C(15)-METHYLTRANSFERASE (DECARBOXYLATING)"/>
    <property type="match status" value="1"/>
</dbReference>
<dbReference type="CDD" id="cd11644">
    <property type="entry name" value="Precorrin-6Y-MT"/>
    <property type="match status" value="1"/>
</dbReference>
<keyword evidence="5" id="KW-0949">S-adenosyl-L-methionine</keyword>
<dbReference type="Pfam" id="PF00590">
    <property type="entry name" value="TP_methylase"/>
    <property type="match status" value="1"/>
</dbReference>
<dbReference type="InterPro" id="IPR012818">
    <property type="entry name" value="CbiE"/>
</dbReference>
<name>A0A0C5UXZ8_9GAMM</name>
<dbReference type="GO" id="GO:0032259">
    <property type="term" value="P:methylation"/>
    <property type="evidence" value="ECO:0007669"/>
    <property type="project" value="UniProtKB-KW"/>
</dbReference>
<dbReference type="PIRSF" id="PIRSF036428">
    <property type="entry name" value="CobL"/>
    <property type="match status" value="1"/>
</dbReference>
<dbReference type="NCBIfam" id="TIGR02469">
    <property type="entry name" value="CbiT"/>
    <property type="match status" value="1"/>
</dbReference>
<dbReference type="RefSeq" id="WP_044615314.1">
    <property type="nucleotide sequence ID" value="NZ_CP007142.1"/>
</dbReference>
<dbReference type="InterPro" id="IPR014777">
    <property type="entry name" value="4pyrrole_Mease_sub1"/>
</dbReference>
<evidence type="ECO:0000256" key="3">
    <source>
        <dbReference type="ARBA" id="ARBA00022603"/>
    </source>
</evidence>
<dbReference type="InterPro" id="IPR006365">
    <property type="entry name" value="Cbl_synth_CobL"/>
</dbReference>
<comment type="pathway">
    <text evidence="1">Cofactor biosynthesis; adenosylcobalamin biosynthesis.</text>
</comment>
<accession>A0A0C5UXZ8</accession>
<sequence>MTAVIHVIGLGVKQQAELNSDARTALDQAGVVFGSERQLATVKHLLGEQQVQPLPPLTELAAQLGLAQQQHPSVAILASGDPLFYGIGSWLKRHVESSQLAFYPAISSLQAVCHALGLALQDVDVLSLHGRPVEKIRTRLAPDRTLLILTDQHSTPQRLAQECLAAGFDQSELTVCASMGYRNQKIQRFPVTKLARLRRKFDPLHVSVIEVRGRGSLLPVFPGIADEHFHTGVEAGKGMITKRAVRLNILSLLQPGAGDVIWDIGAGCGSVAVELAYWTPKARVLAVEQHAERLQCLEINRQRFGVVDNLIVVDGRAPTALAGLDAPNKIFIGGSDGELPTLLQTLWEQLPLHSMIVGSAVTETSKAWWLGFWQQRQQAQDADLETLQVAVSPGSTLAGQLIYRPNLPVSLFRFIKTGATDDVA</sequence>
<dbReference type="EC" id="2.1.1.-" evidence="7"/>
<dbReference type="PATRIC" id="fig|1445510.3.peg.110"/>
<dbReference type="UniPathway" id="UPA00148"/>
<feature type="domain" description="Tetrapyrrole methylase" evidence="6">
    <location>
        <begin position="5"/>
        <end position="194"/>
    </location>
</feature>
<dbReference type="InterPro" id="IPR014008">
    <property type="entry name" value="Cbl_synth_MTase_CbiT"/>
</dbReference>
<dbReference type="OrthoDB" id="9787825at2"/>
<dbReference type="SUPFAM" id="SSF53790">
    <property type="entry name" value="Tetrapyrrole methylase"/>
    <property type="match status" value="1"/>
</dbReference>
<dbReference type="EMBL" id="CP007142">
    <property type="protein sequence ID" value="AJQ92170.1"/>
    <property type="molecule type" value="Genomic_DNA"/>
</dbReference>
<dbReference type="Gene3D" id="3.30.950.10">
    <property type="entry name" value="Methyltransferase, Cobalt-precorrin-4 Transmethylase, Domain 2"/>
    <property type="match status" value="1"/>
</dbReference>
<evidence type="ECO:0000313" key="8">
    <source>
        <dbReference type="Proteomes" id="UP000032266"/>
    </source>
</evidence>
<dbReference type="KEGG" id="gsn:YC6258_00114"/>
<evidence type="ECO:0000256" key="4">
    <source>
        <dbReference type="ARBA" id="ARBA00022679"/>
    </source>
</evidence>
<dbReference type="Proteomes" id="UP000032266">
    <property type="component" value="Chromosome"/>
</dbReference>
<gene>
    <name evidence="7" type="ORF">YC6258_00114</name>
</gene>
<keyword evidence="2" id="KW-0169">Cobalamin biosynthesis</keyword>
<dbReference type="STRING" id="1445510.YC6258_00114"/>
<dbReference type="GO" id="GO:0008276">
    <property type="term" value="F:protein methyltransferase activity"/>
    <property type="evidence" value="ECO:0007669"/>
    <property type="project" value="InterPro"/>
</dbReference>
<proteinExistence type="predicted"/>
<organism evidence="7 8">
    <name type="scientific">Gynuella sunshinyii YC6258</name>
    <dbReference type="NCBI Taxonomy" id="1445510"/>
    <lineage>
        <taxon>Bacteria</taxon>
        <taxon>Pseudomonadati</taxon>
        <taxon>Pseudomonadota</taxon>
        <taxon>Gammaproteobacteria</taxon>
        <taxon>Oceanospirillales</taxon>
        <taxon>Saccharospirillaceae</taxon>
        <taxon>Gynuella</taxon>
    </lineage>
</organism>
<dbReference type="AlphaFoldDB" id="A0A0C5UXZ8"/>
<reference evidence="7 8" key="1">
    <citation type="submission" date="2014-01" db="EMBL/GenBank/DDBJ databases">
        <title>Full genme sequencing of cellulolytic bacterium Gynuella sunshinyii YC6258T gen. nov., sp. nov.</title>
        <authorList>
            <person name="Khan H."/>
            <person name="Chung E.J."/>
            <person name="Chung Y.R."/>
        </authorList>
    </citation>
    <scope>NUCLEOTIDE SEQUENCE [LARGE SCALE GENOMIC DNA]</scope>
    <source>
        <strain evidence="7 8">YC6258</strain>
    </source>
</reference>
<evidence type="ECO:0000256" key="5">
    <source>
        <dbReference type="ARBA" id="ARBA00022691"/>
    </source>
</evidence>
<keyword evidence="8" id="KW-1185">Reference proteome</keyword>
<dbReference type="GO" id="GO:0009236">
    <property type="term" value="P:cobalamin biosynthetic process"/>
    <property type="evidence" value="ECO:0007669"/>
    <property type="project" value="UniProtKB-UniPathway"/>
</dbReference>
<dbReference type="InterPro" id="IPR014776">
    <property type="entry name" value="4pyrrole_Mease_sub2"/>
</dbReference>